<reference evidence="1" key="2">
    <citation type="journal article" date="2015" name="Fish Shellfish Immunol.">
        <title>Early steps in the European eel (Anguilla anguilla)-Vibrio vulnificus interaction in the gills: Role of the RtxA13 toxin.</title>
        <authorList>
            <person name="Callol A."/>
            <person name="Pajuelo D."/>
            <person name="Ebbesson L."/>
            <person name="Teles M."/>
            <person name="MacKenzie S."/>
            <person name="Amaro C."/>
        </authorList>
    </citation>
    <scope>NUCLEOTIDE SEQUENCE</scope>
</reference>
<dbReference type="EMBL" id="GBXM01045357">
    <property type="protein sequence ID" value="JAH63220.1"/>
    <property type="molecule type" value="Transcribed_RNA"/>
</dbReference>
<dbReference type="AlphaFoldDB" id="A0A0E9UD95"/>
<reference evidence="1" key="1">
    <citation type="submission" date="2014-11" db="EMBL/GenBank/DDBJ databases">
        <authorList>
            <person name="Amaro Gonzalez C."/>
        </authorList>
    </citation>
    <scope>NUCLEOTIDE SEQUENCE</scope>
</reference>
<accession>A0A0E9UD95</accession>
<protein>
    <submittedName>
        <fullName evidence="1">Uncharacterized protein</fullName>
    </submittedName>
</protein>
<name>A0A0E9UD95_ANGAN</name>
<proteinExistence type="predicted"/>
<organism evidence="1">
    <name type="scientific">Anguilla anguilla</name>
    <name type="common">European freshwater eel</name>
    <name type="synonym">Muraena anguilla</name>
    <dbReference type="NCBI Taxonomy" id="7936"/>
    <lineage>
        <taxon>Eukaryota</taxon>
        <taxon>Metazoa</taxon>
        <taxon>Chordata</taxon>
        <taxon>Craniata</taxon>
        <taxon>Vertebrata</taxon>
        <taxon>Euteleostomi</taxon>
        <taxon>Actinopterygii</taxon>
        <taxon>Neopterygii</taxon>
        <taxon>Teleostei</taxon>
        <taxon>Anguilliformes</taxon>
        <taxon>Anguillidae</taxon>
        <taxon>Anguilla</taxon>
    </lineage>
</organism>
<evidence type="ECO:0000313" key="1">
    <source>
        <dbReference type="EMBL" id="JAH63220.1"/>
    </source>
</evidence>
<sequence>MFVREFCLKLLLDTITFFQFLLLILTDRACQSLLEHEAPQMR</sequence>